<dbReference type="PROSITE" id="PS01186">
    <property type="entry name" value="EGF_2"/>
    <property type="match status" value="6"/>
</dbReference>
<evidence type="ECO:0000256" key="5">
    <source>
        <dbReference type="ARBA" id="ARBA00022737"/>
    </source>
</evidence>
<dbReference type="SMART" id="SM00179">
    <property type="entry name" value="EGF_CA"/>
    <property type="match status" value="7"/>
</dbReference>
<keyword evidence="9" id="KW-0325">Glycoprotein</keyword>
<dbReference type="PANTHER" id="PTHR48071">
    <property type="entry name" value="SRCR DOMAIN-CONTAINING PROTEIN"/>
    <property type="match status" value="1"/>
</dbReference>
<dbReference type="InterPro" id="IPR024731">
    <property type="entry name" value="NELL2-like_EGF"/>
</dbReference>
<evidence type="ECO:0000256" key="11">
    <source>
        <dbReference type="PROSITE-ProRule" id="PRU00196"/>
    </source>
</evidence>
<feature type="domain" description="SRCR" evidence="13">
    <location>
        <begin position="938"/>
        <end position="974"/>
    </location>
</feature>
<accession>A0AA35X6M7</accession>
<feature type="domain" description="SRCR" evidence="13">
    <location>
        <begin position="682"/>
        <end position="769"/>
    </location>
</feature>
<dbReference type="Pfam" id="PF14670">
    <property type="entry name" value="FXa_inhibition"/>
    <property type="match status" value="1"/>
</dbReference>
<evidence type="ECO:0000313" key="14">
    <source>
        <dbReference type="EMBL" id="CAI8040120.1"/>
    </source>
</evidence>
<dbReference type="EMBL" id="CASHTH010003083">
    <property type="protein sequence ID" value="CAI8040120.1"/>
    <property type="molecule type" value="Genomic_DNA"/>
</dbReference>
<dbReference type="SUPFAM" id="SSF57184">
    <property type="entry name" value="Growth factor receptor domain"/>
    <property type="match status" value="1"/>
</dbReference>
<dbReference type="SMART" id="SM00181">
    <property type="entry name" value="EGF"/>
    <property type="match status" value="7"/>
</dbReference>
<comment type="caution">
    <text evidence="14">The sequence shown here is derived from an EMBL/GenBank/DDBJ whole genome shotgun (WGS) entry which is preliminary data.</text>
</comment>
<dbReference type="FunFam" id="3.10.250.10:FF:000001">
    <property type="entry name" value="Lysyl oxidase 4 isoform X1"/>
    <property type="match status" value="1"/>
</dbReference>
<dbReference type="Gene3D" id="2.10.25.10">
    <property type="entry name" value="Laminin"/>
    <property type="match status" value="7"/>
</dbReference>
<evidence type="ECO:0000256" key="2">
    <source>
        <dbReference type="ARBA" id="ARBA00022536"/>
    </source>
</evidence>
<dbReference type="CDD" id="cd00054">
    <property type="entry name" value="EGF_CA"/>
    <property type="match status" value="5"/>
</dbReference>
<feature type="non-terminal residue" evidence="14">
    <location>
        <position position="1"/>
    </location>
</feature>
<dbReference type="InterPro" id="IPR049883">
    <property type="entry name" value="NOTCH1_EGF-like"/>
</dbReference>
<dbReference type="InterPro" id="IPR001190">
    <property type="entry name" value="SRCR"/>
</dbReference>
<feature type="domain" description="SRCR" evidence="13">
    <location>
        <begin position="1"/>
        <end position="34"/>
    </location>
</feature>
<evidence type="ECO:0000256" key="6">
    <source>
        <dbReference type="ARBA" id="ARBA00022989"/>
    </source>
</evidence>
<dbReference type="InterPro" id="IPR018097">
    <property type="entry name" value="EGF_Ca-bd_CS"/>
</dbReference>
<dbReference type="Proteomes" id="UP001174909">
    <property type="component" value="Unassembled WGS sequence"/>
</dbReference>
<feature type="domain" description="EGF-like" evidence="12">
    <location>
        <begin position="289"/>
        <end position="329"/>
    </location>
</feature>
<dbReference type="Pfam" id="PF00530">
    <property type="entry name" value="SRCR"/>
    <property type="match status" value="5"/>
</dbReference>
<evidence type="ECO:0000259" key="13">
    <source>
        <dbReference type="PROSITE" id="PS50287"/>
    </source>
</evidence>
<dbReference type="PROSITE" id="PS00010">
    <property type="entry name" value="ASX_HYDROXYL"/>
    <property type="match status" value="5"/>
</dbReference>
<evidence type="ECO:0000256" key="8">
    <source>
        <dbReference type="ARBA" id="ARBA00023157"/>
    </source>
</evidence>
<dbReference type="InterPro" id="IPR009030">
    <property type="entry name" value="Growth_fac_rcpt_cys_sf"/>
</dbReference>
<keyword evidence="3" id="KW-0812">Transmembrane</keyword>
<dbReference type="Gene3D" id="3.10.250.10">
    <property type="entry name" value="SRCR-like domain"/>
    <property type="match status" value="7"/>
</dbReference>
<dbReference type="SUPFAM" id="SSF56487">
    <property type="entry name" value="SRCR-like"/>
    <property type="match status" value="7"/>
</dbReference>
<keyword evidence="5" id="KW-0677">Repeat</keyword>
<feature type="disulfide bond" evidence="11">
    <location>
        <begin position="5"/>
        <end position="15"/>
    </location>
</feature>
<dbReference type="GO" id="GO:0005509">
    <property type="term" value="F:calcium ion binding"/>
    <property type="evidence" value="ECO:0007669"/>
    <property type="project" value="InterPro"/>
</dbReference>
<dbReference type="FunFam" id="2.10.25.10:FF:000240">
    <property type="entry name" value="Vitamin K-dependent protein S"/>
    <property type="match status" value="1"/>
</dbReference>
<dbReference type="Pfam" id="PF12947">
    <property type="entry name" value="EGF_3"/>
    <property type="match status" value="3"/>
</dbReference>
<dbReference type="Pfam" id="PF07645">
    <property type="entry name" value="EGF_CA"/>
    <property type="match status" value="3"/>
</dbReference>
<feature type="domain" description="EGF-like" evidence="12">
    <location>
        <begin position="453"/>
        <end position="493"/>
    </location>
</feature>
<comment type="subcellular location">
    <subcellularLocation>
        <location evidence="1">Membrane</location>
        <topology evidence="1">Single-pass membrane protein</topology>
    </subcellularLocation>
</comment>
<feature type="non-terminal residue" evidence="14">
    <location>
        <position position="974"/>
    </location>
</feature>
<feature type="domain" description="SRCR" evidence="13">
    <location>
        <begin position="179"/>
        <end position="288"/>
    </location>
</feature>
<feature type="domain" description="EGF-like" evidence="12">
    <location>
        <begin position="371"/>
        <end position="412"/>
    </location>
</feature>
<evidence type="ECO:0000256" key="7">
    <source>
        <dbReference type="ARBA" id="ARBA00023136"/>
    </source>
</evidence>
<evidence type="ECO:0000256" key="4">
    <source>
        <dbReference type="ARBA" id="ARBA00022729"/>
    </source>
</evidence>
<feature type="disulfide bond" evidence="11">
    <location>
        <begin position="569"/>
        <end position="633"/>
    </location>
</feature>
<protein>
    <submittedName>
        <fullName evidence="14">Neurotrypsin</fullName>
    </submittedName>
</protein>
<proteinExistence type="predicted"/>
<evidence type="ECO:0000256" key="10">
    <source>
        <dbReference type="PROSITE-ProRule" id="PRU00076"/>
    </source>
</evidence>
<gene>
    <name evidence="14" type="ORF">GBAR_LOCUS22357</name>
</gene>
<evidence type="ECO:0000259" key="12">
    <source>
        <dbReference type="PROSITE" id="PS50026"/>
    </source>
</evidence>
<feature type="disulfide bond" evidence="11">
    <location>
        <begin position="615"/>
        <end position="625"/>
    </location>
</feature>
<keyword evidence="7" id="KW-0472">Membrane</keyword>
<feature type="domain" description="EGF-like" evidence="12">
    <location>
        <begin position="494"/>
        <end position="534"/>
    </location>
</feature>
<keyword evidence="8 11" id="KW-1015">Disulfide bond</keyword>
<feature type="disulfide bond" evidence="11">
    <location>
        <begin position="741"/>
        <end position="751"/>
    </location>
</feature>
<evidence type="ECO:0000256" key="9">
    <source>
        <dbReference type="ARBA" id="ARBA00023180"/>
    </source>
</evidence>
<dbReference type="InterPro" id="IPR000742">
    <property type="entry name" value="EGF"/>
</dbReference>
<feature type="domain" description="EGF-like" evidence="12">
    <location>
        <begin position="413"/>
        <end position="452"/>
    </location>
</feature>
<dbReference type="InterPro" id="IPR036772">
    <property type="entry name" value="SRCR-like_dom_sf"/>
</dbReference>
<sequence>DGITCTGNEDNILDCSYDSVSNCDHSEDAGVICGAVCLNGTVRLATEDINEFYQDPDTLDDDYFIKDELARGRVEVCVEGGYGTVCDDYWDSQDASVVCSQLGFSPYGAIGIIGGHFSNASVPVLIGNVRCAANESSLFDCSYETSAHEEVSQCDPNQVAAVACLDSSIGFANCTTGEVRFVDFTDNPEEDSRQGTIQICINNAWGSVCNDHFFDSTDAEVFCDQLVGFSTDGASELQGTDVTTSSAPLFLSSLDCDEMDQSLLYDCSHDEVGLASCDDFGSAVVKCFNIDECAENTDNCSQNCSDTLGSYQCVCYDGYTLDSDQHTCNDIDECATGNNSCHANSQCTNTDGGYECECLPGFDGDGFNCTNIDECAETNRNNCSASANCTDTFGSYECTCSVGYTGDGYLCTDVDECSNATACHQYAHCNNTVGSFICSCMDGYDGDGMTCDDNDECVLGTDLCHEKAACNNTVGSYRCTCIVGYSGDGFNCSDYDECALGIDLCDSHADCTNTIGSHECACRIGYNGDGISCDCGDGEVLLYDGSRLSTNHSNGTVLVCLDNEYGTVCDDWWDPLDATVVCTQLGFSATGSLPVVRSGLGSPPNRSIFLDNVVCTGGEANLTECGYTTITNCDRSEEAGVRCEATCLEGDVRIGVYNFTNFFINIDQYDDYYFIKDEIARGRVEVCTGGSFGTVCGEDWENEDASVVCSQLGFSYYGAIASSTGVFEDDIESTVLYSVECSGNETELLTCSYSLSGLCTEHNAAVICQDPATNLYNCTDGELRLTGAITTNQGRLEVCINGAWGSVCDSKRVFTSDEAKVACRQLGKLQVEDEVNVLRASDFGEPTGPIFLDLIDCSGEEENLLNCGSTEIHMCSHGDDVAIICHPASECEIENGSCDHYCTETLYSYTCSCYPGYTLQQDGHTCVDLDNCSSAGDVRLVNGSTAYEGRVEVCSNNTYGTVCDDSWDELDARV</sequence>
<dbReference type="PROSITE" id="PS50287">
    <property type="entry name" value="SRCR_2"/>
    <property type="match status" value="7"/>
</dbReference>
<dbReference type="FunFam" id="2.10.25.10:FF:000038">
    <property type="entry name" value="Fibrillin 2"/>
    <property type="match status" value="5"/>
</dbReference>
<keyword evidence="6" id="KW-1133">Transmembrane helix</keyword>
<evidence type="ECO:0000256" key="1">
    <source>
        <dbReference type="ARBA" id="ARBA00004167"/>
    </source>
</evidence>
<feature type="disulfide bond" evidence="11">
    <location>
        <begin position="131"/>
        <end position="141"/>
    </location>
</feature>
<feature type="domain" description="EGF-like" evidence="12">
    <location>
        <begin position="330"/>
        <end position="370"/>
    </location>
</feature>
<dbReference type="GO" id="GO:0016020">
    <property type="term" value="C:membrane"/>
    <property type="evidence" value="ECO:0007669"/>
    <property type="project" value="UniProtKB-SubCell"/>
</dbReference>
<keyword evidence="4" id="KW-0732">Signal</keyword>
<feature type="domain" description="SRCR" evidence="13">
    <location>
        <begin position="540"/>
        <end position="644"/>
    </location>
</feature>
<evidence type="ECO:0000313" key="15">
    <source>
        <dbReference type="Proteomes" id="UP001174909"/>
    </source>
</evidence>
<keyword evidence="2 10" id="KW-0245">EGF-like domain</keyword>
<evidence type="ECO:0000256" key="3">
    <source>
        <dbReference type="ARBA" id="ARBA00022692"/>
    </source>
</evidence>
<dbReference type="PANTHER" id="PTHR48071:SF18">
    <property type="entry name" value="DELETED IN MALIGNANT BRAIN TUMORS 1 PROTEIN-RELATED"/>
    <property type="match status" value="1"/>
</dbReference>
<dbReference type="InterPro" id="IPR001881">
    <property type="entry name" value="EGF-like_Ca-bd_dom"/>
</dbReference>
<dbReference type="AlphaFoldDB" id="A0AA35X6M7"/>
<keyword evidence="15" id="KW-1185">Reference proteome</keyword>
<organism evidence="14 15">
    <name type="scientific">Geodia barretti</name>
    <name type="common">Barrett's horny sponge</name>
    <dbReference type="NCBI Taxonomy" id="519541"/>
    <lineage>
        <taxon>Eukaryota</taxon>
        <taxon>Metazoa</taxon>
        <taxon>Porifera</taxon>
        <taxon>Demospongiae</taxon>
        <taxon>Heteroscleromorpha</taxon>
        <taxon>Tetractinellida</taxon>
        <taxon>Astrophorina</taxon>
        <taxon>Geodiidae</taxon>
        <taxon>Geodia</taxon>
    </lineage>
</organism>
<dbReference type="InterPro" id="IPR000152">
    <property type="entry name" value="EGF-type_Asp/Asn_hydroxyl_site"/>
</dbReference>
<dbReference type="PROSITE" id="PS01187">
    <property type="entry name" value="EGF_CA"/>
    <property type="match status" value="2"/>
</dbReference>
<comment type="caution">
    <text evidence="11">Lacks conserved residue(s) required for the propagation of feature annotation.</text>
</comment>
<dbReference type="PRINTS" id="PR00258">
    <property type="entry name" value="SPERACTRCPTR"/>
</dbReference>
<feature type="disulfide bond" evidence="11">
    <location>
        <begin position="582"/>
        <end position="643"/>
    </location>
</feature>
<dbReference type="SUPFAM" id="SSF57196">
    <property type="entry name" value="EGF/Laminin"/>
    <property type="match status" value="4"/>
</dbReference>
<reference evidence="14" key="1">
    <citation type="submission" date="2023-03" db="EMBL/GenBank/DDBJ databases">
        <authorList>
            <person name="Steffen K."/>
            <person name="Cardenas P."/>
        </authorList>
    </citation>
    <scope>NUCLEOTIDE SEQUENCE</scope>
</reference>
<dbReference type="PROSITE" id="PS50026">
    <property type="entry name" value="EGF_3"/>
    <property type="match status" value="6"/>
</dbReference>
<feature type="domain" description="SRCR" evidence="13">
    <location>
        <begin position="42"/>
        <end position="165"/>
    </location>
</feature>
<name>A0AA35X6M7_GEOBA</name>
<dbReference type="SMART" id="SM00202">
    <property type="entry name" value="SR"/>
    <property type="match status" value="5"/>
</dbReference>
<dbReference type="FunFam" id="3.10.250.10:FF:000016">
    <property type="entry name" value="Scavenger receptor cysteine-rich protein type 12"/>
    <property type="match status" value="3"/>
</dbReference>
<feature type="disulfide bond" evidence="11">
    <location>
        <begin position="857"/>
        <end position="867"/>
    </location>
</feature>
<feature type="domain" description="SRCR" evidence="13">
    <location>
        <begin position="783"/>
        <end position="886"/>
    </location>
</feature>